<gene>
    <name evidence="1" type="ORF">MTR67_005041</name>
</gene>
<reference evidence="1" key="1">
    <citation type="submission" date="2023-08" db="EMBL/GenBank/DDBJ databases">
        <title>A de novo genome assembly of Solanum verrucosum Schlechtendal, a Mexican diploid species geographically isolated from the other diploid A-genome species in potato relatives.</title>
        <authorList>
            <person name="Hosaka K."/>
        </authorList>
    </citation>
    <scope>NUCLEOTIDE SEQUENCE</scope>
    <source>
        <tissue evidence="1">Young leaves</tissue>
    </source>
</reference>
<accession>A0AAF0PVM2</accession>
<name>A0AAF0PVM2_SOLVR</name>
<protein>
    <submittedName>
        <fullName evidence="1">Uncharacterized protein</fullName>
    </submittedName>
</protein>
<organism evidence="1 2">
    <name type="scientific">Solanum verrucosum</name>
    <dbReference type="NCBI Taxonomy" id="315347"/>
    <lineage>
        <taxon>Eukaryota</taxon>
        <taxon>Viridiplantae</taxon>
        <taxon>Streptophyta</taxon>
        <taxon>Embryophyta</taxon>
        <taxon>Tracheophyta</taxon>
        <taxon>Spermatophyta</taxon>
        <taxon>Magnoliopsida</taxon>
        <taxon>eudicotyledons</taxon>
        <taxon>Gunneridae</taxon>
        <taxon>Pentapetalae</taxon>
        <taxon>asterids</taxon>
        <taxon>lamiids</taxon>
        <taxon>Solanales</taxon>
        <taxon>Solanaceae</taxon>
        <taxon>Solanoideae</taxon>
        <taxon>Solaneae</taxon>
        <taxon>Solanum</taxon>
    </lineage>
</organism>
<evidence type="ECO:0000313" key="1">
    <source>
        <dbReference type="EMBL" id="WMV11656.1"/>
    </source>
</evidence>
<proteinExistence type="predicted"/>
<dbReference type="EMBL" id="CP133612">
    <property type="protein sequence ID" value="WMV11656.1"/>
    <property type="molecule type" value="Genomic_DNA"/>
</dbReference>
<sequence length="43" mass="5177">MENLQLTSSIRRKWELNKVSDWLDRNMYGQAKHQPRSNVLYGL</sequence>
<dbReference type="AlphaFoldDB" id="A0AAF0PVM2"/>
<dbReference type="Proteomes" id="UP001234989">
    <property type="component" value="Chromosome 1"/>
</dbReference>
<evidence type="ECO:0000313" key="2">
    <source>
        <dbReference type="Proteomes" id="UP001234989"/>
    </source>
</evidence>
<keyword evidence="2" id="KW-1185">Reference proteome</keyword>